<keyword evidence="4" id="KW-1185">Reference proteome</keyword>
<dbReference type="Pfam" id="PF00578">
    <property type="entry name" value="AhpC-TSA"/>
    <property type="match status" value="1"/>
</dbReference>
<feature type="domain" description="Thioredoxin" evidence="2">
    <location>
        <begin position="33"/>
        <end position="172"/>
    </location>
</feature>
<dbReference type="InterPro" id="IPR013766">
    <property type="entry name" value="Thioredoxin_domain"/>
</dbReference>
<dbReference type="CDD" id="cd02966">
    <property type="entry name" value="TlpA_like_family"/>
    <property type="match status" value="1"/>
</dbReference>
<reference evidence="3" key="1">
    <citation type="submission" date="2022-10" db="EMBL/GenBank/DDBJ databases">
        <title>Characterization and whole genome sequencing of a new Roseateles species, isolated from fresh water.</title>
        <authorList>
            <person name="Guliayeva D.Y."/>
            <person name="Akhremchuk A.E."/>
            <person name="Sikolenko M.A."/>
            <person name="Valentovich L.N."/>
            <person name="Sidarenka A.V."/>
        </authorList>
    </citation>
    <scope>NUCLEOTIDE SEQUENCE</scope>
    <source>
        <strain evidence="3">BIM B-1768</strain>
    </source>
</reference>
<gene>
    <name evidence="3" type="ORF">N4261_10820</name>
</gene>
<dbReference type="InterPro" id="IPR036249">
    <property type="entry name" value="Thioredoxin-like_sf"/>
</dbReference>
<proteinExistence type="predicted"/>
<dbReference type="PROSITE" id="PS51352">
    <property type="entry name" value="THIOREDOXIN_2"/>
    <property type="match status" value="1"/>
</dbReference>
<name>A0ABY6B5Z8_9BURK</name>
<keyword evidence="1" id="KW-0732">Signal</keyword>
<sequence length="182" mass="20560">MKKTLLVHFYGRRLRCLVASAAILISHPPVSAVTLGDSAPDFKLESRLGELQLSRYKGHLVYLDFWATWCAPCRQSLPWMHDMQSRYGAKGLRIVAVNLDVNRAEAMQFLRSIPMSFDVAFDPVGDVPKNYRIKAMPTSLLIGPDGRVIAIHKGFRLEDTAEIEAQIAQYLQQMPVNFRATK</sequence>
<dbReference type="PANTHER" id="PTHR42852">
    <property type="entry name" value="THIOL:DISULFIDE INTERCHANGE PROTEIN DSBE"/>
    <property type="match status" value="1"/>
</dbReference>
<dbReference type="PANTHER" id="PTHR42852:SF18">
    <property type="entry name" value="CHROMOSOME UNDETERMINED SCAFFOLD_47, WHOLE GENOME SHOTGUN SEQUENCE"/>
    <property type="match status" value="1"/>
</dbReference>
<evidence type="ECO:0000259" key="2">
    <source>
        <dbReference type="PROSITE" id="PS51352"/>
    </source>
</evidence>
<organism evidence="3 4">
    <name type="scientific">Roseateles amylovorans</name>
    <dbReference type="NCBI Taxonomy" id="2978473"/>
    <lineage>
        <taxon>Bacteria</taxon>
        <taxon>Pseudomonadati</taxon>
        <taxon>Pseudomonadota</taxon>
        <taxon>Betaproteobacteria</taxon>
        <taxon>Burkholderiales</taxon>
        <taxon>Sphaerotilaceae</taxon>
        <taxon>Roseateles</taxon>
    </lineage>
</organism>
<evidence type="ECO:0000313" key="4">
    <source>
        <dbReference type="Proteomes" id="UP001064933"/>
    </source>
</evidence>
<dbReference type="InterPro" id="IPR050553">
    <property type="entry name" value="Thioredoxin_ResA/DsbE_sf"/>
</dbReference>
<dbReference type="RefSeq" id="WP_261760148.1">
    <property type="nucleotide sequence ID" value="NZ_CP104562.2"/>
</dbReference>
<feature type="chain" id="PRO_5047037088" evidence="1">
    <location>
        <begin position="33"/>
        <end position="182"/>
    </location>
</feature>
<accession>A0ABY6B5Z8</accession>
<evidence type="ECO:0000256" key="1">
    <source>
        <dbReference type="SAM" id="SignalP"/>
    </source>
</evidence>
<dbReference type="Proteomes" id="UP001064933">
    <property type="component" value="Chromosome"/>
</dbReference>
<protein>
    <submittedName>
        <fullName evidence="3">TlpA family protein disulfide reductase</fullName>
    </submittedName>
</protein>
<feature type="signal peptide" evidence="1">
    <location>
        <begin position="1"/>
        <end position="32"/>
    </location>
</feature>
<dbReference type="EMBL" id="CP104562">
    <property type="protein sequence ID" value="UXH80329.1"/>
    <property type="molecule type" value="Genomic_DNA"/>
</dbReference>
<dbReference type="InterPro" id="IPR000866">
    <property type="entry name" value="AhpC/TSA"/>
</dbReference>
<dbReference type="SUPFAM" id="SSF52833">
    <property type="entry name" value="Thioredoxin-like"/>
    <property type="match status" value="1"/>
</dbReference>
<evidence type="ECO:0000313" key="3">
    <source>
        <dbReference type="EMBL" id="UXH80329.1"/>
    </source>
</evidence>
<dbReference type="Gene3D" id="3.40.30.10">
    <property type="entry name" value="Glutaredoxin"/>
    <property type="match status" value="1"/>
</dbReference>